<dbReference type="GO" id="GO:0009913">
    <property type="term" value="P:epidermal cell differentiation"/>
    <property type="evidence" value="ECO:0007669"/>
    <property type="project" value="TreeGrafter"/>
</dbReference>
<reference evidence="9" key="2">
    <citation type="journal article" date="2021" name="Genome Biol. Evol.">
        <title>Developing a high-quality reference genome for a parasitic bivalve with doubly uniparental inheritance (Bivalvia: Unionida).</title>
        <authorList>
            <person name="Smith C.H."/>
        </authorList>
    </citation>
    <scope>NUCLEOTIDE SEQUENCE</scope>
    <source>
        <strain evidence="9">CHS0354</strain>
        <tissue evidence="9">Mantle</tissue>
    </source>
</reference>
<dbReference type="EMBL" id="JAEAOA010002325">
    <property type="protein sequence ID" value="KAK3610110.1"/>
    <property type="molecule type" value="Genomic_DNA"/>
</dbReference>
<dbReference type="GO" id="GO:0003006">
    <property type="term" value="P:developmental process involved in reproduction"/>
    <property type="evidence" value="ECO:0007669"/>
    <property type="project" value="UniProtKB-ARBA"/>
</dbReference>
<keyword evidence="3" id="KW-0677">Repeat</keyword>
<gene>
    <name evidence="9" type="ORF">CHS0354_039886</name>
</gene>
<evidence type="ECO:0000313" key="9">
    <source>
        <dbReference type="EMBL" id="KAK3610110.1"/>
    </source>
</evidence>
<evidence type="ECO:0000256" key="4">
    <source>
        <dbReference type="ARBA" id="ARBA00022771"/>
    </source>
</evidence>
<evidence type="ECO:0000259" key="8">
    <source>
        <dbReference type="PROSITE" id="PS50157"/>
    </source>
</evidence>
<evidence type="ECO:0000256" key="3">
    <source>
        <dbReference type="ARBA" id="ARBA00022737"/>
    </source>
</evidence>
<evidence type="ECO:0000256" key="7">
    <source>
        <dbReference type="PROSITE-ProRule" id="PRU00042"/>
    </source>
</evidence>
<comment type="subcellular location">
    <subcellularLocation>
        <location evidence="1">Nucleus</location>
    </subcellularLocation>
</comment>
<dbReference type="InterPro" id="IPR013087">
    <property type="entry name" value="Znf_C2H2_type"/>
</dbReference>
<organism evidence="9 10">
    <name type="scientific">Potamilus streckersoni</name>
    <dbReference type="NCBI Taxonomy" id="2493646"/>
    <lineage>
        <taxon>Eukaryota</taxon>
        <taxon>Metazoa</taxon>
        <taxon>Spiralia</taxon>
        <taxon>Lophotrochozoa</taxon>
        <taxon>Mollusca</taxon>
        <taxon>Bivalvia</taxon>
        <taxon>Autobranchia</taxon>
        <taxon>Heteroconchia</taxon>
        <taxon>Palaeoheterodonta</taxon>
        <taxon>Unionida</taxon>
        <taxon>Unionoidea</taxon>
        <taxon>Unionidae</taxon>
        <taxon>Ambleminae</taxon>
        <taxon>Lampsilini</taxon>
        <taxon>Potamilus</taxon>
    </lineage>
</organism>
<sequence length="408" mass="46923">MPKTFLIRKSTWKKPRFVEEKEQRQKNEVDSAPCPDLHKMTILESALITNRNDHNVEGIQGKPNNLVEVKKPRQTNTLSPCQADAADFGGKPDEPINSRGRSVFERYNHVQREPKLQNLSPYANIGGHVLQNSQFGPPYMYRNPRLLQRGFLPPISPPISGSSLHLISNPSHKNYIEEIFPRVTEGSRHDSLKITALQMSPEQTIKSTPANNLIQDSLQKDVEIINGGYGIKNPLLSPDVKLINPIIPIENSSENRFTCKVCGKGFEFPKLLQRHLKCHNGIKRYLCIFCGKGFNDTFDLKRHTRTHTGVRPYRCDFCDKSFTQRCSLESHCRKIHGINFNFAYKERRKKVYVCEDCGHVTEHPEDYFMHIKGSHPYNPALRRCYDKRQFKFHSANLSELVNKNVSVK</sequence>
<evidence type="ECO:0000313" key="10">
    <source>
        <dbReference type="Proteomes" id="UP001195483"/>
    </source>
</evidence>
<dbReference type="SMART" id="SM00355">
    <property type="entry name" value="ZnF_C2H2"/>
    <property type="match status" value="4"/>
</dbReference>
<dbReference type="GO" id="GO:0048731">
    <property type="term" value="P:system development"/>
    <property type="evidence" value="ECO:0007669"/>
    <property type="project" value="UniProtKB-ARBA"/>
</dbReference>
<dbReference type="GO" id="GO:0005634">
    <property type="term" value="C:nucleus"/>
    <property type="evidence" value="ECO:0007669"/>
    <property type="project" value="UniProtKB-SubCell"/>
</dbReference>
<dbReference type="GO" id="GO:0000981">
    <property type="term" value="F:DNA-binding transcription factor activity, RNA polymerase II-specific"/>
    <property type="evidence" value="ECO:0007669"/>
    <property type="project" value="TreeGrafter"/>
</dbReference>
<keyword evidence="5" id="KW-0862">Zinc</keyword>
<evidence type="ECO:0000256" key="5">
    <source>
        <dbReference type="ARBA" id="ARBA00022833"/>
    </source>
</evidence>
<feature type="domain" description="C2H2-type" evidence="8">
    <location>
        <begin position="285"/>
        <end position="312"/>
    </location>
</feature>
<feature type="domain" description="C2H2-type" evidence="8">
    <location>
        <begin position="313"/>
        <end position="336"/>
    </location>
</feature>
<keyword evidence="2" id="KW-0479">Metal-binding</keyword>
<dbReference type="Pfam" id="PF00096">
    <property type="entry name" value="zf-C2H2"/>
    <property type="match status" value="1"/>
</dbReference>
<dbReference type="Proteomes" id="UP001195483">
    <property type="component" value="Unassembled WGS sequence"/>
</dbReference>
<keyword evidence="6" id="KW-0539">Nucleus</keyword>
<dbReference type="SUPFAM" id="SSF57667">
    <property type="entry name" value="beta-beta-alpha zinc fingers"/>
    <property type="match status" value="2"/>
</dbReference>
<name>A0AAE0WE71_9BIVA</name>
<protein>
    <recommendedName>
        <fullName evidence="8">C2H2-type domain-containing protein</fullName>
    </recommendedName>
</protein>
<dbReference type="FunFam" id="3.30.160.60:FF:000452">
    <property type="entry name" value="Transcription factor Ovo-like 2"/>
    <property type="match status" value="1"/>
</dbReference>
<dbReference type="FunFam" id="3.30.160.60:FF:000246">
    <property type="entry name" value="Transcription factor Ovo-like 2"/>
    <property type="match status" value="1"/>
</dbReference>
<dbReference type="GO" id="GO:0008270">
    <property type="term" value="F:zinc ion binding"/>
    <property type="evidence" value="ECO:0007669"/>
    <property type="project" value="UniProtKB-KW"/>
</dbReference>
<evidence type="ECO:0000256" key="6">
    <source>
        <dbReference type="ARBA" id="ARBA00023242"/>
    </source>
</evidence>
<dbReference type="PROSITE" id="PS50157">
    <property type="entry name" value="ZINC_FINGER_C2H2_2"/>
    <property type="match status" value="3"/>
</dbReference>
<dbReference type="PANTHER" id="PTHR10032:SF271">
    <property type="entry name" value="RH12261P-RELATED"/>
    <property type="match status" value="1"/>
</dbReference>
<keyword evidence="4 7" id="KW-0863">Zinc-finger</keyword>
<dbReference type="Gene3D" id="3.30.160.60">
    <property type="entry name" value="Classic Zinc Finger"/>
    <property type="match status" value="3"/>
</dbReference>
<dbReference type="PROSITE" id="PS00028">
    <property type="entry name" value="ZINC_FINGER_C2H2_1"/>
    <property type="match status" value="3"/>
</dbReference>
<reference evidence="9" key="3">
    <citation type="submission" date="2023-05" db="EMBL/GenBank/DDBJ databases">
        <authorList>
            <person name="Smith C.H."/>
        </authorList>
    </citation>
    <scope>NUCLEOTIDE SEQUENCE</scope>
    <source>
        <strain evidence="9">CHS0354</strain>
        <tissue evidence="9">Mantle</tissue>
    </source>
</reference>
<reference evidence="9" key="1">
    <citation type="journal article" date="2021" name="Genome Biol. Evol.">
        <title>A High-Quality Reference Genome for a Parasitic Bivalve with Doubly Uniparental Inheritance (Bivalvia: Unionida).</title>
        <authorList>
            <person name="Smith C.H."/>
        </authorList>
    </citation>
    <scope>NUCLEOTIDE SEQUENCE</scope>
    <source>
        <strain evidence="9">CHS0354</strain>
    </source>
</reference>
<dbReference type="PANTHER" id="PTHR10032">
    <property type="entry name" value="ZINC FINGER PROTEIN WITH KRAB AND SCAN DOMAINS"/>
    <property type="match status" value="1"/>
</dbReference>
<evidence type="ECO:0000256" key="1">
    <source>
        <dbReference type="ARBA" id="ARBA00004123"/>
    </source>
</evidence>
<keyword evidence="10" id="KW-1185">Reference proteome</keyword>
<proteinExistence type="predicted"/>
<comment type="caution">
    <text evidence="9">The sequence shown here is derived from an EMBL/GenBank/DDBJ whole genome shotgun (WGS) entry which is preliminary data.</text>
</comment>
<dbReference type="GO" id="GO:0009887">
    <property type="term" value="P:animal organ morphogenesis"/>
    <property type="evidence" value="ECO:0007669"/>
    <property type="project" value="UniProtKB-ARBA"/>
</dbReference>
<accession>A0AAE0WE71</accession>
<dbReference type="AlphaFoldDB" id="A0AAE0WE71"/>
<feature type="domain" description="C2H2-type" evidence="8">
    <location>
        <begin position="257"/>
        <end position="284"/>
    </location>
</feature>
<evidence type="ECO:0000256" key="2">
    <source>
        <dbReference type="ARBA" id="ARBA00022723"/>
    </source>
</evidence>
<dbReference type="InterPro" id="IPR036236">
    <property type="entry name" value="Znf_C2H2_sf"/>
</dbReference>
<dbReference type="InterPro" id="IPR027756">
    <property type="entry name" value="Ovo-like"/>
</dbReference>
<dbReference type="Pfam" id="PF13465">
    <property type="entry name" value="zf-H2C2_2"/>
    <property type="match status" value="1"/>
</dbReference>
<dbReference type="GO" id="GO:0000978">
    <property type="term" value="F:RNA polymerase II cis-regulatory region sequence-specific DNA binding"/>
    <property type="evidence" value="ECO:0007669"/>
    <property type="project" value="TreeGrafter"/>
</dbReference>